<dbReference type="PANTHER" id="PTHR35910:SF6">
    <property type="entry name" value="2EXR DOMAIN-CONTAINING PROTEIN"/>
    <property type="match status" value="1"/>
</dbReference>
<accession>A0A2T3AV36</accession>
<dbReference type="InParanoid" id="A0A2T3AV36"/>
<dbReference type="OrthoDB" id="3596450at2759"/>
<dbReference type="InterPro" id="IPR045518">
    <property type="entry name" value="2EXR"/>
</dbReference>
<evidence type="ECO:0000313" key="3">
    <source>
        <dbReference type="EMBL" id="PSS12535.1"/>
    </source>
</evidence>
<feature type="domain" description="2EXR" evidence="2">
    <location>
        <begin position="123"/>
        <end position="237"/>
    </location>
</feature>
<gene>
    <name evidence="3" type="ORF">M430DRAFT_172248</name>
</gene>
<dbReference type="Proteomes" id="UP000241818">
    <property type="component" value="Unassembled WGS sequence"/>
</dbReference>
<keyword evidence="4" id="KW-1185">Reference proteome</keyword>
<feature type="compositionally biased region" description="Polar residues" evidence="1">
    <location>
        <begin position="18"/>
        <end position="29"/>
    </location>
</feature>
<dbReference type="EMBL" id="KZ679015">
    <property type="protein sequence ID" value="PSS12535.1"/>
    <property type="molecule type" value="Genomic_DNA"/>
</dbReference>
<reference evidence="3 4" key="1">
    <citation type="journal article" date="2018" name="New Phytol.">
        <title>Comparative genomics and transcriptomics depict ericoid mycorrhizal fungi as versatile saprotrophs and plant mutualists.</title>
        <authorList>
            <person name="Martino E."/>
            <person name="Morin E."/>
            <person name="Grelet G.A."/>
            <person name="Kuo A."/>
            <person name="Kohler A."/>
            <person name="Daghino S."/>
            <person name="Barry K.W."/>
            <person name="Cichocki N."/>
            <person name="Clum A."/>
            <person name="Dockter R.B."/>
            <person name="Hainaut M."/>
            <person name="Kuo R.C."/>
            <person name="LaButti K."/>
            <person name="Lindahl B.D."/>
            <person name="Lindquist E.A."/>
            <person name="Lipzen A."/>
            <person name="Khouja H.R."/>
            <person name="Magnuson J."/>
            <person name="Murat C."/>
            <person name="Ohm R.A."/>
            <person name="Singer S.W."/>
            <person name="Spatafora J.W."/>
            <person name="Wang M."/>
            <person name="Veneault-Fourrey C."/>
            <person name="Henrissat B."/>
            <person name="Grigoriev I.V."/>
            <person name="Martin F.M."/>
            <person name="Perotto S."/>
        </authorList>
    </citation>
    <scope>NUCLEOTIDE SEQUENCE [LARGE SCALE GENOMIC DNA]</scope>
    <source>
        <strain evidence="3 4">ATCC 22711</strain>
    </source>
</reference>
<feature type="compositionally biased region" description="Basic and acidic residues" evidence="1">
    <location>
        <begin position="30"/>
        <end position="48"/>
    </location>
</feature>
<dbReference type="Pfam" id="PF20150">
    <property type="entry name" value="2EXR"/>
    <property type="match status" value="1"/>
</dbReference>
<name>A0A2T3AV36_AMORE</name>
<evidence type="ECO:0000313" key="4">
    <source>
        <dbReference type="Proteomes" id="UP000241818"/>
    </source>
</evidence>
<organism evidence="3 4">
    <name type="scientific">Amorphotheca resinae ATCC 22711</name>
    <dbReference type="NCBI Taxonomy" id="857342"/>
    <lineage>
        <taxon>Eukaryota</taxon>
        <taxon>Fungi</taxon>
        <taxon>Dikarya</taxon>
        <taxon>Ascomycota</taxon>
        <taxon>Pezizomycotina</taxon>
        <taxon>Leotiomycetes</taxon>
        <taxon>Helotiales</taxon>
        <taxon>Amorphothecaceae</taxon>
        <taxon>Amorphotheca</taxon>
    </lineage>
</organism>
<sequence>MSSPSLKSDNRRYESADSDVTQESLQAVNRHNEELCDAETRPDRRDTVRGNQPNIDLDYREAVLNEREARLELWEQSLADREIKVHDRQLRLDYLISRLESQKAGLDDLERSLRARIREVAGFALFPLLPVELRIKIWSFALDDTPYREPRVHPIHALPTRTMRSMHRFNSSATKTIDIEPADHPDLRSLDEKAIFLSPHTIHPLLHTCRESRDVALDKFNLTFVFGTFVNLKHDIIFLDGSPTLSDEMRYAGDMVCSEFARLPELKNKVRKLAIHVGRAPQWVGIVGKTLKGHMGKLEELYFVVGDQRRVVEDQHSPERGDISFIDCERYWGPSYAMYIPGRRDNRDLYGRDWQQQTENIASPIFKTVVVATHAEIAPFLEDKSGIPISQLIQKARYGVAEHESGCDVQ</sequence>
<dbReference type="RefSeq" id="XP_024718533.1">
    <property type="nucleotide sequence ID" value="XM_024863629.1"/>
</dbReference>
<dbReference type="GeneID" id="36571710"/>
<evidence type="ECO:0000256" key="1">
    <source>
        <dbReference type="SAM" id="MobiDB-lite"/>
    </source>
</evidence>
<feature type="region of interest" description="Disordered" evidence="1">
    <location>
        <begin position="1"/>
        <end position="52"/>
    </location>
</feature>
<protein>
    <recommendedName>
        <fullName evidence="2">2EXR domain-containing protein</fullName>
    </recommendedName>
</protein>
<evidence type="ECO:0000259" key="2">
    <source>
        <dbReference type="Pfam" id="PF20150"/>
    </source>
</evidence>
<proteinExistence type="predicted"/>
<dbReference type="PANTHER" id="PTHR35910">
    <property type="entry name" value="2EXR DOMAIN-CONTAINING PROTEIN"/>
    <property type="match status" value="1"/>
</dbReference>
<dbReference type="AlphaFoldDB" id="A0A2T3AV36"/>